<feature type="region of interest" description="Disordered" evidence="1">
    <location>
        <begin position="78"/>
        <end position="139"/>
    </location>
</feature>
<feature type="region of interest" description="Disordered" evidence="1">
    <location>
        <begin position="1"/>
        <end position="52"/>
    </location>
</feature>
<feature type="region of interest" description="Disordered" evidence="1">
    <location>
        <begin position="201"/>
        <end position="268"/>
    </location>
</feature>
<gene>
    <name evidence="2" type="ORF">PGLA2088_LOCUS29742</name>
</gene>
<accession>A0A813KC72</accession>
<feature type="region of interest" description="Disordered" evidence="1">
    <location>
        <begin position="552"/>
        <end position="611"/>
    </location>
</feature>
<organism evidence="2 3">
    <name type="scientific">Polarella glacialis</name>
    <name type="common">Dinoflagellate</name>
    <dbReference type="NCBI Taxonomy" id="89957"/>
    <lineage>
        <taxon>Eukaryota</taxon>
        <taxon>Sar</taxon>
        <taxon>Alveolata</taxon>
        <taxon>Dinophyceae</taxon>
        <taxon>Suessiales</taxon>
        <taxon>Suessiaceae</taxon>
        <taxon>Polarella</taxon>
    </lineage>
</organism>
<dbReference type="PANTHER" id="PTHR23353:SF23">
    <property type="entry name" value="PROTEIN HAIRLESS"/>
    <property type="match status" value="1"/>
</dbReference>
<dbReference type="Proteomes" id="UP000626109">
    <property type="component" value="Unassembled WGS sequence"/>
</dbReference>
<name>A0A813KC72_POLGL</name>
<evidence type="ECO:0000313" key="2">
    <source>
        <dbReference type="EMBL" id="CAE8696229.1"/>
    </source>
</evidence>
<comment type="caution">
    <text evidence="2">The sequence shown here is derived from an EMBL/GenBank/DDBJ whole genome shotgun (WGS) entry which is preliminary data.</text>
</comment>
<evidence type="ECO:0000313" key="3">
    <source>
        <dbReference type="Proteomes" id="UP000626109"/>
    </source>
</evidence>
<dbReference type="PANTHER" id="PTHR23353">
    <property type="entry name" value="RAB-GAP/TBC-RELATED"/>
    <property type="match status" value="1"/>
</dbReference>
<feature type="region of interest" description="Disordered" evidence="1">
    <location>
        <begin position="276"/>
        <end position="295"/>
    </location>
</feature>
<proteinExistence type="predicted"/>
<feature type="non-terminal residue" evidence="2">
    <location>
        <position position="611"/>
    </location>
</feature>
<evidence type="ECO:0000256" key="1">
    <source>
        <dbReference type="SAM" id="MobiDB-lite"/>
    </source>
</evidence>
<reference evidence="2" key="1">
    <citation type="submission" date="2021-02" db="EMBL/GenBank/DDBJ databases">
        <authorList>
            <person name="Dougan E. K."/>
            <person name="Rhodes N."/>
            <person name="Thang M."/>
            <person name="Chan C."/>
        </authorList>
    </citation>
    <scope>NUCLEOTIDE SEQUENCE</scope>
</reference>
<protein>
    <submittedName>
        <fullName evidence="2">Uncharacterized protein</fullName>
    </submittedName>
</protein>
<feature type="compositionally biased region" description="Low complexity" evidence="1">
    <location>
        <begin position="247"/>
        <end position="260"/>
    </location>
</feature>
<dbReference type="InterPro" id="IPR053019">
    <property type="entry name" value="GATA_zinc_finger"/>
</dbReference>
<dbReference type="EMBL" id="CAJNNW010028467">
    <property type="protein sequence ID" value="CAE8696229.1"/>
    <property type="molecule type" value="Genomic_DNA"/>
</dbReference>
<feature type="compositionally biased region" description="Low complexity" evidence="1">
    <location>
        <begin position="209"/>
        <end position="221"/>
    </location>
</feature>
<feature type="compositionally biased region" description="Low complexity" evidence="1">
    <location>
        <begin position="552"/>
        <end position="578"/>
    </location>
</feature>
<dbReference type="AlphaFoldDB" id="A0A813KC72"/>
<sequence>LATPMVAEATTQTEGTGHQLHEHDDVQDNSNSPGLAARIQSPRGDFAGRRGSSFAEADRLRLEVGRWQQTCEQLAHNHQDVLSGRPRSQGETQGATDKAEDEDGSEAVLPTTQRRNRVAVRYDKPAPLPNLGSSIGSSEPTHQVADAALAQLLGTVIQTGQPLQLDRESAELRAVAALDRARAEAYQSELKNLLGQLRGRSEALGSPHNNSNNDNNNNNNNVCLAVSPAPASGGHPRRSERTDLTQETSEPSPGENPSEPGVAKRTTVRRMLTLKYPKAPSKAEQGLETPSADEPQELPLQNAALAASGADFTAELDAAQAGTAATVEPPESAEPEPYLSAAPFCQETPAVLAAPLAPAASVAISAHSAPPAIAATPARQAAPARPAVLPAAPVAAVALYSPSVIAVSCVPAPLPAPTLLTASPVEGDASNSSPLRPKTKAFQQLRQEVGELEREEERLAASVAAQWYVGSLWEGLLLDQQKGVEGLPSQWDFVEESRVLVEFWSCGSRRVVVNVRCLCLCLCFCSKLLCVAHSLAWSCWCPLLAHSNNNSNNNNNNNSNNNNHGNNSNNSNNNNSNNKPQTTHRRPASEDLVPPLSSRKTFKNTKNNIAV</sequence>